<dbReference type="Gene3D" id="3.30.70.660">
    <property type="entry name" value="Pseudouridine synthase I, catalytic domain, C-terminal subdomain"/>
    <property type="match status" value="1"/>
</dbReference>
<protein>
    <submittedName>
        <fullName evidence="6">tRNA pseudouridine(38-40) synthase</fullName>
    </submittedName>
</protein>
<dbReference type="HAMAP" id="MF_00171">
    <property type="entry name" value="TruA"/>
    <property type="match status" value="1"/>
</dbReference>
<dbReference type="InterPro" id="IPR020097">
    <property type="entry name" value="PsdUridine_synth_TruA_a/b_dom"/>
</dbReference>
<evidence type="ECO:0000256" key="4">
    <source>
        <dbReference type="SAM" id="MobiDB-lite"/>
    </source>
</evidence>
<dbReference type="PANTHER" id="PTHR11142:SF5">
    <property type="entry name" value="TRNA PSEUDOURIDINE(38_39) SYNTHASE"/>
    <property type="match status" value="1"/>
</dbReference>
<dbReference type="GO" id="GO:0031119">
    <property type="term" value="P:tRNA pseudouridine synthesis"/>
    <property type="evidence" value="ECO:0007669"/>
    <property type="project" value="TreeGrafter"/>
</dbReference>
<accession>W2SGN8</accession>
<dbReference type="AlphaFoldDB" id="W2SGN8"/>
<feature type="compositionally biased region" description="Low complexity" evidence="4">
    <location>
        <begin position="43"/>
        <end position="55"/>
    </location>
</feature>
<feature type="region of interest" description="Disordered" evidence="4">
    <location>
        <begin position="580"/>
        <end position="610"/>
    </location>
</feature>
<evidence type="ECO:0000256" key="3">
    <source>
        <dbReference type="ARBA" id="ARBA00023235"/>
    </source>
</evidence>
<evidence type="ECO:0000313" key="6">
    <source>
        <dbReference type="EMBL" id="ETN47049.1"/>
    </source>
</evidence>
<dbReference type="OrthoDB" id="25767at2759"/>
<dbReference type="VEuPathDB" id="FungiDB:HMPREF1541_01239"/>
<keyword evidence="3" id="KW-0413">Isomerase</keyword>
<feature type="region of interest" description="Disordered" evidence="4">
    <location>
        <begin position="533"/>
        <end position="552"/>
    </location>
</feature>
<evidence type="ECO:0000256" key="1">
    <source>
        <dbReference type="ARBA" id="ARBA00009375"/>
    </source>
</evidence>
<dbReference type="InterPro" id="IPR020094">
    <property type="entry name" value="TruA/RsuA/RluB/E/F_N"/>
</dbReference>
<dbReference type="GO" id="GO:1990481">
    <property type="term" value="P:mRNA pseudouridine synthesis"/>
    <property type="evidence" value="ECO:0007669"/>
    <property type="project" value="TreeGrafter"/>
</dbReference>
<dbReference type="GeneID" id="19968578"/>
<feature type="region of interest" description="Disordered" evidence="4">
    <location>
        <begin position="216"/>
        <end position="240"/>
    </location>
</feature>
<sequence length="610" mass="67067">MATSNGQQDSPRPSTDYSHYTPAELISRINRLETQLQATNSQLAALTTSAPPASSRKPKAKPSKPFDASRFSTRLIALKFSYMGQHYNGFEHANGTVPPKPTVEEVLWKALRKARLISPPIAEGADEDVEVEWEAARRLQRYAAAGEATVEDGAGGGKKRLELNWDGCEYSKCGRTDRGVSAFGQVVGVRVRSNAPKRVPREGDECVGGAKREAVDSVEDTNDDSAIAPPGPPASSSPRRAFDPVADELPYLSILNSILPASIRILAWAPTPPADFDARFSCKERRYKYFFTNPAFLPTPGPIGMTLADGSPSPIREGWLDIDKMREAAKKLEGTHDYRNLCKIDPSKQMSSCERRINFADVELWESGGRKLTDHKHLNATGEDAIKTLARRSGIGEFVDEGPKVYCFSVHGSAFLWHQVRCMVAVLFLVGQGLEQPRVVDQLLDVESNPKKAMYEMADDGPLVLWDCVFDSPEDGGRGKLDWVYAGDAVAMPAVTSKNDTKFGLGGLTDTLWTQWRKAKLEETVTSSLLDQALNQGDGTPLTRGGFRQPSTAQRSQKIFDGADSARVVGLYTPIAKKPKMDTLENQNEKYRNGRQARKDTKRKSALDGT</sequence>
<gene>
    <name evidence="6" type="ORF">HMPREF1541_01239</name>
</gene>
<dbReference type="GO" id="GO:0005634">
    <property type="term" value="C:nucleus"/>
    <property type="evidence" value="ECO:0007669"/>
    <property type="project" value="TreeGrafter"/>
</dbReference>
<dbReference type="GO" id="GO:0009982">
    <property type="term" value="F:pseudouridine synthase activity"/>
    <property type="evidence" value="ECO:0007669"/>
    <property type="project" value="InterPro"/>
</dbReference>
<feature type="compositionally biased region" description="Polar residues" evidence="4">
    <location>
        <begin position="1"/>
        <end position="18"/>
    </location>
</feature>
<comment type="similarity">
    <text evidence="1">Belongs to the tRNA pseudouridine synthase TruA family.</text>
</comment>
<feature type="domain" description="Pseudouridine synthase I TruA alpha/beta" evidence="5">
    <location>
        <begin position="328"/>
        <end position="471"/>
    </location>
</feature>
<dbReference type="HOGENOM" id="CLU_014673_2_3_1"/>
<keyword evidence="7" id="KW-1185">Reference proteome</keyword>
<dbReference type="Proteomes" id="UP000030752">
    <property type="component" value="Unassembled WGS sequence"/>
</dbReference>
<dbReference type="InParanoid" id="W2SGN8"/>
<keyword evidence="2" id="KW-0819">tRNA processing</keyword>
<feature type="region of interest" description="Disordered" evidence="4">
    <location>
        <begin position="1"/>
        <end position="21"/>
    </location>
</feature>
<evidence type="ECO:0000313" key="7">
    <source>
        <dbReference type="Proteomes" id="UP000030752"/>
    </source>
</evidence>
<organism evidence="6 7">
    <name type="scientific">Cyphellophora europaea (strain CBS 101466)</name>
    <name type="common">Phialophora europaea</name>
    <dbReference type="NCBI Taxonomy" id="1220924"/>
    <lineage>
        <taxon>Eukaryota</taxon>
        <taxon>Fungi</taxon>
        <taxon>Dikarya</taxon>
        <taxon>Ascomycota</taxon>
        <taxon>Pezizomycotina</taxon>
        <taxon>Eurotiomycetes</taxon>
        <taxon>Chaetothyriomycetidae</taxon>
        <taxon>Chaetothyriales</taxon>
        <taxon>Cyphellophoraceae</taxon>
        <taxon>Cyphellophora</taxon>
    </lineage>
</organism>
<dbReference type="SUPFAM" id="SSF55120">
    <property type="entry name" value="Pseudouridine synthase"/>
    <property type="match status" value="1"/>
</dbReference>
<proteinExistence type="inferred from homology"/>
<dbReference type="GO" id="GO:0005737">
    <property type="term" value="C:cytoplasm"/>
    <property type="evidence" value="ECO:0007669"/>
    <property type="project" value="TreeGrafter"/>
</dbReference>
<dbReference type="RefSeq" id="XP_008711761.1">
    <property type="nucleotide sequence ID" value="XM_008713539.1"/>
</dbReference>
<feature type="region of interest" description="Disordered" evidence="4">
    <location>
        <begin position="40"/>
        <end position="66"/>
    </location>
</feature>
<dbReference type="Pfam" id="PF01416">
    <property type="entry name" value="PseudoU_synth_1"/>
    <property type="match status" value="1"/>
</dbReference>
<evidence type="ECO:0000256" key="2">
    <source>
        <dbReference type="ARBA" id="ARBA00022694"/>
    </source>
</evidence>
<reference evidence="6 7" key="1">
    <citation type="submission" date="2013-03" db="EMBL/GenBank/DDBJ databases">
        <title>The Genome Sequence of Phialophora europaea CBS 101466.</title>
        <authorList>
            <consortium name="The Broad Institute Genomics Platform"/>
            <person name="Cuomo C."/>
            <person name="de Hoog S."/>
            <person name="Gorbushina A."/>
            <person name="Walker B."/>
            <person name="Young S.K."/>
            <person name="Zeng Q."/>
            <person name="Gargeya S."/>
            <person name="Fitzgerald M."/>
            <person name="Haas B."/>
            <person name="Abouelleil A."/>
            <person name="Allen A.W."/>
            <person name="Alvarado L."/>
            <person name="Arachchi H.M."/>
            <person name="Berlin A.M."/>
            <person name="Chapman S.B."/>
            <person name="Gainer-Dewar J."/>
            <person name="Goldberg J."/>
            <person name="Griggs A."/>
            <person name="Gujja S."/>
            <person name="Hansen M."/>
            <person name="Howarth C."/>
            <person name="Imamovic A."/>
            <person name="Ireland A."/>
            <person name="Larimer J."/>
            <person name="McCowan C."/>
            <person name="Murphy C."/>
            <person name="Pearson M."/>
            <person name="Poon T.W."/>
            <person name="Priest M."/>
            <person name="Roberts A."/>
            <person name="Saif S."/>
            <person name="Shea T."/>
            <person name="Sisk P."/>
            <person name="Sykes S."/>
            <person name="Wortman J."/>
            <person name="Nusbaum C."/>
            <person name="Birren B."/>
        </authorList>
    </citation>
    <scope>NUCLEOTIDE SEQUENCE [LARGE SCALE GENOMIC DNA]</scope>
    <source>
        <strain evidence="6 7">CBS 101466</strain>
    </source>
</reference>
<dbReference type="EMBL" id="KB822711">
    <property type="protein sequence ID" value="ETN47049.1"/>
    <property type="molecule type" value="Genomic_DNA"/>
</dbReference>
<dbReference type="FunCoup" id="W2SGN8">
    <property type="interactions" value="718"/>
</dbReference>
<dbReference type="InterPro" id="IPR020095">
    <property type="entry name" value="PsdUridine_synth_TruA_C"/>
</dbReference>
<dbReference type="GO" id="GO:0003723">
    <property type="term" value="F:RNA binding"/>
    <property type="evidence" value="ECO:0007669"/>
    <property type="project" value="InterPro"/>
</dbReference>
<dbReference type="Gene3D" id="3.30.70.580">
    <property type="entry name" value="Pseudouridine synthase I, catalytic domain, N-terminal subdomain"/>
    <property type="match status" value="1"/>
</dbReference>
<dbReference type="eggNOG" id="KOG2554">
    <property type="taxonomic scope" value="Eukaryota"/>
</dbReference>
<dbReference type="InterPro" id="IPR001406">
    <property type="entry name" value="PsdUridine_synth_TruA"/>
</dbReference>
<dbReference type="STRING" id="1220924.W2SGN8"/>
<name>W2SGN8_CYPE1</name>
<dbReference type="PANTHER" id="PTHR11142">
    <property type="entry name" value="PSEUDOURIDYLATE SYNTHASE"/>
    <property type="match status" value="1"/>
</dbReference>
<dbReference type="InterPro" id="IPR020103">
    <property type="entry name" value="PsdUridine_synth_cat_dom_sf"/>
</dbReference>
<evidence type="ECO:0000259" key="5">
    <source>
        <dbReference type="Pfam" id="PF01416"/>
    </source>
</evidence>